<dbReference type="Gene3D" id="2.60.40.1080">
    <property type="match status" value="1"/>
</dbReference>
<evidence type="ECO:0000313" key="5">
    <source>
        <dbReference type="EMBL" id="AET58456.1"/>
    </source>
</evidence>
<dbReference type="AlphaFoldDB" id="G7VYC8"/>
<dbReference type="PROSITE" id="PS51272">
    <property type="entry name" value="SLH"/>
    <property type="match status" value="3"/>
</dbReference>
<dbReference type="InterPro" id="IPR003343">
    <property type="entry name" value="Big_2"/>
</dbReference>
<dbReference type="InterPro" id="IPR011048">
    <property type="entry name" value="Haem_d1_sf"/>
</dbReference>
<feature type="compositionally biased region" description="Pro residues" evidence="2">
    <location>
        <begin position="636"/>
        <end position="654"/>
    </location>
</feature>
<evidence type="ECO:0000259" key="4">
    <source>
        <dbReference type="PROSITE" id="PS51272"/>
    </source>
</evidence>
<dbReference type="Pfam" id="PF02368">
    <property type="entry name" value="Big_2"/>
    <property type="match status" value="1"/>
</dbReference>
<dbReference type="OrthoDB" id="2480681at2"/>
<dbReference type="InterPro" id="IPR015943">
    <property type="entry name" value="WD40/YVTN_repeat-like_dom_sf"/>
</dbReference>
<dbReference type="InterPro" id="IPR008964">
    <property type="entry name" value="Invasin/intimin_cell_adhesion"/>
</dbReference>
<dbReference type="InterPro" id="IPR048433">
    <property type="entry name" value="YNCE-like_beta-prop"/>
</dbReference>
<name>G7VYC8_PAETH</name>
<protein>
    <submittedName>
        <fullName evidence="5">Autotransporter adhesin</fullName>
    </submittedName>
</protein>
<dbReference type="SMART" id="SM00635">
    <property type="entry name" value="BID_2"/>
    <property type="match status" value="1"/>
</dbReference>
<feature type="region of interest" description="Disordered" evidence="2">
    <location>
        <begin position="617"/>
        <end position="660"/>
    </location>
</feature>
<sequence>MFRKEKMKLAAAVAILCMVSTLLGNFNAASAATTDILKKAYITSFNTGKVDVVDLESGTVELGKITVGSEPNSAAFNPNGTQVFVTNRTSGTVSVINPATDTVVGTITVGSQPHGVAFNSDGSKAYVANMSSNTLSVINTATLTVTGTISVLSSPVAMVVVGQKLYLTQAGANKVAVVDFTNDTITSQITVGARPYGLSVNPAGTKIYVASQGNNTVSVINVVDNTVEATVPVGSNPSATEVSPDGSRVYVANSGSGTVSVINTASNTVESTVAVGSNPYVVGISADGSKAFTVNYSSSNMSVIRTSDNQVIQTINLSNGPFMVGTFMVSTAVAAGQNPPVSSDATLSSLNLSGITLDQTVTGSVYAYTATVPNDVSVTTATYTTTNSHATAAFQLNGAPVNNPINLSVGSNVISIVVTAQDGTAKSYTVTVTRAGSNHADLSSLNLSGITLDQTVSESVYAYTATVPNDISVTTATYTTTDSHATAALQLNGTPVNNPINLSVGSNIISFVVTAQDGTTKSYTVNVTRAPQLVTAITVSGASGTMSVGDSLQFRANVTPDNATDKTFSWSVIPGTGEATINADGVLVATQAGTITIQAVAHDGSGVVGTKVITIDKRSSSRGGSSTTTDTNLTPAPVPTPEPAPAPVPAPTPDPAKDVFKSDVVKGDVNVIKNIETRIQEAKKTPVTVTLSDTKGHWAEKTIATFVKLHVIEGYSDGKFKPDGKITRAEFAVILSGAFDIKGGNNASVALKDVGSHWAKDAIKKLVEAGVISGYEDGTFKPDNTITREEMVVLLFRILNLNNVSKDTTKGNFDDLEGSYAANEIKAEAQAGIISGRAVGKFDAKSNATRAEALQIILNALKLNPQLKTLLDSLN</sequence>
<proteinExistence type="predicted"/>
<dbReference type="SUPFAM" id="SSF51004">
    <property type="entry name" value="C-terminal (heme d1) domain of cytochrome cd1-nitrite reductase"/>
    <property type="match status" value="1"/>
</dbReference>
<dbReference type="Pfam" id="PF00395">
    <property type="entry name" value="SLH"/>
    <property type="match status" value="3"/>
</dbReference>
<dbReference type="InterPro" id="IPR051200">
    <property type="entry name" value="Host-pathogen_enzymatic-act"/>
</dbReference>
<dbReference type="eggNOG" id="COG2866">
    <property type="taxonomic scope" value="Bacteria"/>
</dbReference>
<feature type="signal peptide" evidence="3">
    <location>
        <begin position="1"/>
        <end position="31"/>
    </location>
</feature>
<dbReference type="eggNOG" id="COG5492">
    <property type="taxonomic scope" value="Bacteria"/>
</dbReference>
<organism evidence="5 6">
    <name type="scientific">Paenibacillus terrae (strain HPL-003)</name>
    <dbReference type="NCBI Taxonomy" id="985665"/>
    <lineage>
        <taxon>Bacteria</taxon>
        <taxon>Bacillati</taxon>
        <taxon>Bacillota</taxon>
        <taxon>Bacilli</taxon>
        <taxon>Bacillales</taxon>
        <taxon>Paenibacillaceae</taxon>
        <taxon>Paenibacillus</taxon>
    </lineage>
</organism>
<dbReference type="EMBL" id="CP003107">
    <property type="protein sequence ID" value="AET58456.1"/>
    <property type="molecule type" value="Genomic_DNA"/>
</dbReference>
<gene>
    <name evidence="5" type="ordered locus">HPL003_08465</name>
</gene>
<dbReference type="Proteomes" id="UP000005876">
    <property type="component" value="Chromosome"/>
</dbReference>
<dbReference type="RefSeq" id="WP_014279193.1">
    <property type="nucleotide sequence ID" value="NC_016641.1"/>
</dbReference>
<accession>G7VYC8</accession>
<feature type="domain" description="SLH" evidence="4">
    <location>
        <begin position="746"/>
        <end position="809"/>
    </location>
</feature>
<reference key="2">
    <citation type="submission" date="2011-11" db="EMBL/GenBank/DDBJ databases">
        <authorList>
            <person name="Shin S.H."/>
            <person name="Kim S."/>
            <person name="Kim J.Y."/>
        </authorList>
    </citation>
    <scope>NUCLEOTIDE SEQUENCE</scope>
    <source>
        <strain>HPL-003</strain>
    </source>
</reference>
<feature type="domain" description="SLH" evidence="4">
    <location>
        <begin position="810"/>
        <end position="871"/>
    </location>
</feature>
<dbReference type="NCBIfam" id="TIGR02276">
    <property type="entry name" value="beta_rpt_yvtn"/>
    <property type="match status" value="4"/>
</dbReference>
<evidence type="ECO:0000256" key="1">
    <source>
        <dbReference type="ARBA" id="ARBA00022729"/>
    </source>
</evidence>
<dbReference type="InterPro" id="IPR011964">
    <property type="entry name" value="YVTN_b-propeller_repeat"/>
</dbReference>
<reference evidence="6" key="1">
    <citation type="submission" date="2011-11" db="EMBL/GenBank/DDBJ databases">
        <title>Complete sequence of Paenibacillus terrae HPL-003.</title>
        <authorList>
            <person name="Shin S.H."/>
            <person name="Kim S."/>
            <person name="Kim J.Y."/>
        </authorList>
    </citation>
    <scope>NUCLEOTIDE SEQUENCE [LARGE SCALE GENOMIC DNA]</scope>
    <source>
        <strain evidence="6">HPL-003</strain>
    </source>
</reference>
<dbReference type="STRING" id="985665.HPL003_08465"/>
<dbReference type="Gene3D" id="2.130.10.10">
    <property type="entry name" value="YVTN repeat-like/Quinoprotein amine dehydrogenase"/>
    <property type="match status" value="2"/>
</dbReference>
<dbReference type="InterPro" id="IPR001119">
    <property type="entry name" value="SLH_dom"/>
</dbReference>
<dbReference type="InterPro" id="IPR025883">
    <property type="entry name" value="Cadherin-like_domain"/>
</dbReference>
<dbReference type="Pfam" id="PF12733">
    <property type="entry name" value="Cadherin-like"/>
    <property type="match status" value="2"/>
</dbReference>
<dbReference type="eggNOG" id="COG5184">
    <property type="taxonomic scope" value="Bacteria"/>
</dbReference>
<dbReference type="eggNOG" id="COG3391">
    <property type="taxonomic scope" value="Bacteria"/>
</dbReference>
<dbReference type="KEGG" id="pta:HPL003_08465"/>
<dbReference type="HOGENOM" id="CLU_328415_0_0_9"/>
<feature type="domain" description="SLH" evidence="4">
    <location>
        <begin position="686"/>
        <end position="745"/>
    </location>
</feature>
<reference evidence="5 6" key="3">
    <citation type="journal article" date="2012" name="J. Bacteriol.">
        <title>Genome Sequence of Paenibacillus terrae HPL-003, a Xylanase-Producing Bacterium Isolated from Soil Found in Forest Residue.</title>
        <authorList>
            <person name="Shin S.H."/>
            <person name="Kim S."/>
            <person name="Kim J.Y."/>
            <person name="Song H.Y."/>
            <person name="Cho S.J."/>
            <person name="Kim D.R."/>
            <person name="Lee K.I."/>
            <person name="Lim H.K."/>
            <person name="Park N.J."/>
            <person name="Hwang I.T."/>
            <person name="Yang K.S."/>
        </authorList>
    </citation>
    <scope>NUCLEOTIDE SEQUENCE [LARGE SCALE GENOMIC DNA]</scope>
    <source>
        <strain evidence="5 6">HPL-003</strain>
    </source>
</reference>
<evidence type="ECO:0000256" key="2">
    <source>
        <dbReference type="SAM" id="MobiDB-lite"/>
    </source>
</evidence>
<evidence type="ECO:0000313" key="6">
    <source>
        <dbReference type="Proteomes" id="UP000005876"/>
    </source>
</evidence>
<feature type="chain" id="PRO_5003504828" evidence="3">
    <location>
        <begin position="32"/>
        <end position="875"/>
    </location>
</feature>
<dbReference type="PANTHER" id="PTHR47197:SF3">
    <property type="entry name" value="DIHYDRO-HEME D1 DEHYDROGENASE"/>
    <property type="match status" value="1"/>
</dbReference>
<dbReference type="Pfam" id="PF21783">
    <property type="entry name" value="YNCE"/>
    <property type="match status" value="1"/>
</dbReference>
<evidence type="ECO:0000256" key="3">
    <source>
        <dbReference type="SAM" id="SignalP"/>
    </source>
</evidence>
<dbReference type="PANTHER" id="PTHR47197">
    <property type="entry name" value="PROTEIN NIRF"/>
    <property type="match status" value="1"/>
</dbReference>
<dbReference type="SUPFAM" id="SSF49373">
    <property type="entry name" value="Invasin/intimin cell-adhesion fragments"/>
    <property type="match status" value="1"/>
</dbReference>
<keyword evidence="1 3" id="KW-0732">Signal</keyword>